<evidence type="ECO:0000259" key="1">
    <source>
        <dbReference type="Pfam" id="PF22494"/>
    </source>
</evidence>
<protein>
    <submittedName>
        <fullName evidence="2">Mesenchyme-specific cell surface glycoprotein</fullName>
    </submittedName>
</protein>
<dbReference type="PANTHER" id="PTHR46928:SF1">
    <property type="entry name" value="MESENCHYME-SPECIFIC CELL SURFACE GLYCOPROTEIN"/>
    <property type="match status" value="1"/>
</dbReference>
<gene>
    <name evidence="2" type="ORF">ElyMa_005294500</name>
</gene>
<dbReference type="SUPFAM" id="SSF75011">
    <property type="entry name" value="3-carboxy-cis,cis-mucoante lactonizing enzyme"/>
    <property type="match status" value="1"/>
</dbReference>
<keyword evidence="3" id="KW-1185">Reference proteome</keyword>
<sequence length="376" mass="41830">MLYVMENCWTVIVAAEGEAFTDNGNFVNPKGYVTIVDLPEVADQTKATVSSLGFDAFNSRYKELKPAGVRFVYTDNNSTLSHDLEPEYVAVDKDANKVYVVLQENNAIAEVDLTTKTVTNIRGLGYKQWGSLDASDRDGGIRITFWPIIGWYLPDAAKFHQWQGRKLLFTANEGDSKEYPSQGFEEEIKGKDIPTSALGSEIHEMVKSALTDDGLLGRLKFSAIDGKDETGNYNALYTYGARSFSIWDLTSAGENISSALPQLFDSGSQFEEMTALHCPHAFNTNSDDVDSRSDNKGPEPESLAVEEINNRLYIFIGTERPGTIIVYSLGRDVSKPQFETVFCGGIPDNSNTTRQNFEARQLYGLDAEDIRYFKLV</sequence>
<dbReference type="Proteomes" id="UP000762676">
    <property type="component" value="Unassembled WGS sequence"/>
</dbReference>
<reference evidence="2 3" key="1">
    <citation type="journal article" date="2021" name="Elife">
        <title>Chloroplast acquisition without the gene transfer in kleptoplastic sea slugs, Plakobranchus ocellatus.</title>
        <authorList>
            <person name="Maeda T."/>
            <person name="Takahashi S."/>
            <person name="Yoshida T."/>
            <person name="Shimamura S."/>
            <person name="Takaki Y."/>
            <person name="Nagai Y."/>
            <person name="Toyoda A."/>
            <person name="Suzuki Y."/>
            <person name="Arimoto A."/>
            <person name="Ishii H."/>
            <person name="Satoh N."/>
            <person name="Nishiyama T."/>
            <person name="Hasebe M."/>
            <person name="Maruyama T."/>
            <person name="Minagawa J."/>
            <person name="Obokata J."/>
            <person name="Shigenobu S."/>
        </authorList>
    </citation>
    <scope>NUCLEOTIDE SEQUENCE [LARGE SCALE GENOMIC DNA]</scope>
</reference>
<dbReference type="InterPro" id="IPR052956">
    <property type="entry name" value="Mesenchyme-surface_protein"/>
</dbReference>
<dbReference type="EMBL" id="BMAT01010552">
    <property type="protein sequence ID" value="GFS27690.1"/>
    <property type="molecule type" value="Genomic_DNA"/>
</dbReference>
<evidence type="ECO:0000313" key="2">
    <source>
        <dbReference type="EMBL" id="GFS27690.1"/>
    </source>
</evidence>
<proteinExistence type="predicted"/>
<accession>A0AAV4JZ42</accession>
<name>A0AAV4JZ42_9GAST</name>
<dbReference type="PANTHER" id="PTHR46928">
    <property type="entry name" value="MESENCHYME-SPECIFIC CELL SURFACE GLYCOPROTEIN"/>
    <property type="match status" value="1"/>
</dbReference>
<organism evidence="2 3">
    <name type="scientific">Elysia marginata</name>
    <dbReference type="NCBI Taxonomy" id="1093978"/>
    <lineage>
        <taxon>Eukaryota</taxon>
        <taxon>Metazoa</taxon>
        <taxon>Spiralia</taxon>
        <taxon>Lophotrochozoa</taxon>
        <taxon>Mollusca</taxon>
        <taxon>Gastropoda</taxon>
        <taxon>Heterobranchia</taxon>
        <taxon>Euthyneura</taxon>
        <taxon>Panpulmonata</taxon>
        <taxon>Sacoglossa</taxon>
        <taxon>Placobranchoidea</taxon>
        <taxon>Plakobranchidae</taxon>
        <taxon>Elysia</taxon>
    </lineage>
</organism>
<feature type="domain" description="Choice-of-anchor I" evidence="1">
    <location>
        <begin position="9"/>
        <end position="331"/>
    </location>
</feature>
<dbReference type="AlphaFoldDB" id="A0AAV4JZ42"/>
<dbReference type="Pfam" id="PF22494">
    <property type="entry name" value="choice_anch_I"/>
    <property type="match status" value="1"/>
</dbReference>
<comment type="caution">
    <text evidence="2">The sequence shown here is derived from an EMBL/GenBank/DDBJ whole genome shotgun (WGS) entry which is preliminary data.</text>
</comment>
<dbReference type="InterPro" id="IPR055188">
    <property type="entry name" value="Choice_anch_I"/>
</dbReference>
<evidence type="ECO:0000313" key="3">
    <source>
        <dbReference type="Proteomes" id="UP000762676"/>
    </source>
</evidence>